<comment type="caution">
    <text evidence="14">The sequence shown here is derived from an EMBL/GenBank/DDBJ whole genome shotgun (WGS) entry which is preliminary data.</text>
</comment>
<dbReference type="InterPro" id="IPR043135">
    <property type="entry name" value="Fur_C"/>
</dbReference>
<evidence type="ECO:0000256" key="3">
    <source>
        <dbReference type="ARBA" id="ARBA00011738"/>
    </source>
</evidence>
<evidence type="ECO:0000256" key="5">
    <source>
        <dbReference type="ARBA" id="ARBA00022491"/>
    </source>
</evidence>
<comment type="cofactor">
    <cofactor evidence="12">
        <name>Mn(2+)</name>
        <dbReference type="ChEBI" id="CHEBI:29035"/>
    </cofactor>
    <cofactor evidence="12">
        <name>Fe(2+)</name>
        <dbReference type="ChEBI" id="CHEBI:29033"/>
    </cofactor>
    <text evidence="12">Binds 1 Mn(2+) or Fe(2+) ion per subunit.</text>
</comment>
<dbReference type="Gene3D" id="1.10.10.10">
    <property type="entry name" value="Winged helix-like DNA-binding domain superfamily/Winged helix DNA-binding domain"/>
    <property type="match status" value="1"/>
</dbReference>
<evidence type="ECO:0000256" key="4">
    <source>
        <dbReference type="ARBA" id="ARBA00022490"/>
    </source>
</evidence>
<dbReference type="AlphaFoldDB" id="A0A8J3EUW5"/>
<dbReference type="InterPro" id="IPR036388">
    <property type="entry name" value="WH-like_DNA-bd_sf"/>
</dbReference>
<dbReference type="InterPro" id="IPR002481">
    <property type="entry name" value="FUR"/>
</dbReference>
<dbReference type="GO" id="GO:0005829">
    <property type="term" value="C:cytosol"/>
    <property type="evidence" value="ECO:0007669"/>
    <property type="project" value="TreeGrafter"/>
</dbReference>
<dbReference type="PANTHER" id="PTHR33202">
    <property type="entry name" value="ZINC UPTAKE REGULATION PROTEIN"/>
    <property type="match status" value="1"/>
</dbReference>
<dbReference type="GO" id="GO:0008270">
    <property type="term" value="F:zinc ion binding"/>
    <property type="evidence" value="ECO:0007669"/>
    <property type="project" value="TreeGrafter"/>
</dbReference>
<evidence type="ECO:0000256" key="11">
    <source>
        <dbReference type="PIRSR" id="PIRSR602481-1"/>
    </source>
</evidence>
<evidence type="ECO:0000256" key="13">
    <source>
        <dbReference type="SAM" id="MobiDB-lite"/>
    </source>
</evidence>
<accession>A0A8J3EUW5</accession>
<proteinExistence type="inferred from homology"/>
<gene>
    <name evidence="14" type="ORF">GCM10007377_01120</name>
</gene>
<feature type="binding site" evidence="11">
    <location>
        <position position="139"/>
    </location>
    <ligand>
        <name>Zn(2+)</name>
        <dbReference type="ChEBI" id="CHEBI:29105"/>
    </ligand>
</feature>
<dbReference type="Pfam" id="PF01475">
    <property type="entry name" value="FUR"/>
    <property type="match status" value="1"/>
</dbReference>
<protein>
    <submittedName>
        <fullName evidence="14">Transcriptional repressor</fullName>
    </submittedName>
</protein>
<feature type="binding site" evidence="12">
    <location>
        <position position="94"/>
    </location>
    <ligand>
        <name>Fe cation</name>
        <dbReference type="ChEBI" id="CHEBI:24875"/>
    </ligand>
</feature>
<dbReference type="RefSeq" id="WP_229714661.1">
    <property type="nucleotide sequence ID" value="NZ_BMDH01000001.1"/>
</dbReference>
<feature type="binding site" evidence="11">
    <location>
        <position position="100"/>
    </location>
    <ligand>
        <name>Zn(2+)</name>
        <dbReference type="ChEBI" id="CHEBI:29105"/>
    </ligand>
</feature>
<dbReference type="GO" id="GO:0000976">
    <property type="term" value="F:transcription cis-regulatory region binding"/>
    <property type="evidence" value="ECO:0007669"/>
    <property type="project" value="TreeGrafter"/>
</dbReference>
<dbReference type="Gene3D" id="3.30.1490.190">
    <property type="match status" value="1"/>
</dbReference>
<feature type="binding site" evidence="12">
    <location>
        <position position="131"/>
    </location>
    <ligand>
        <name>Fe cation</name>
        <dbReference type="ChEBI" id="CHEBI:24875"/>
    </ligand>
</feature>
<comment type="similarity">
    <text evidence="2">Belongs to the Fur family.</text>
</comment>
<keyword evidence="12" id="KW-0408">Iron</keyword>
<evidence type="ECO:0000256" key="12">
    <source>
        <dbReference type="PIRSR" id="PIRSR602481-2"/>
    </source>
</evidence>
<evidence type="ECO:0000256" key="6">
    <source>
        <dbReference type="ARBA" id="ARBA00022723"/>
    </source>
</evidence>
<name>A0A8J3EUW5_9BIFI</name>
<reference evidence="14" key="1">
    <citation type="journal article" date="2014" name="Int. J. Syst. Evol. Microbiol.">
        <title>Complete genome sequence of Corynebacterium casei LMG S-19264T (=DSM 44701T), isolated from a smear-ripened cheese.</title>
        <authorList>
            <consortium name="US DOE Joint Genome Institute (JGI-PGF)"/>
            <person name="Walter F."/>
            <person name="Albersmeier A."/>
            <person name="Kalinowski J."/>
            <person name="Ruckert C."/>
        </authorList>
    </citation>
    <scope>NUCLEOTIDE SEQUENCE</scope>
    <source>
        <strain evidence="14">CCM 8606</strain>
    </source>
</reference>
<keyword evidence="4" id="KW-0963">Cytoplasm</keyword>
<dbReference type="InterPro" id="IPR036390">
    <property type="entry name" value="WH_DNA-bd_sf"/>
</dbReference>
<evidence type="ECO:0000256" key="2">
    <source>
        <dbReference type="ARBA" id="ARBA00007957"/>
    </source>
</evidence>
<evidence type="ECO:0000313" key="15">
    <source>
        <dbReference type="Proteomes" id="UP000619536"/>
    </source>
</evidence>
<keyword evidence="6 11" id="KW-0479">Metal-binding</keyword>
<dbReference type="CDD" id="cd07153">
    <property type="entry name" value="Fur_like"/>
    <property type="match status" value="1"/>
</dbReference>
<keyword evidence="7 11" id="KW-0862">Zinc</keyword>
<evidence type="ECO:0000256" key="7">
    <source>
        <dbReference type="ARBA" id="ARBA00022833"/>
    </source>
</evidence>
<comment type="subunit">
    <text evidence="3">Homodimer.</text>
</comment>
<dbReference type="EMBL" id="BMDH01000001">
    <property type="protein sequence ID" value="GGI12470.1"/>
    <property type="molecule type" value="Genomic_DNA"/>
</dbReference>
<organism evidence="14 15">
    <name type="scientific">Galliscardovia ingluviei</name>
    <dbReference type="NCBI Taxonomy" id="1769422"/>
    <lineage>
        <taxon>Bacteria</taxon>
        <taxon>Bacillati</taxon>
        <taxon>Actinomycetota</taxon>
        <taxon>Actinomycetes</taxon>
        <taxon>Bifidobacteriales</taxon>
        <taxon>Bifidobacteriaceae</taxon>
        <taxon>Galliscardovia</taxon>
    </lineage>
</organism>
<dbReference type="GO" id="GO:0045892">
    <property type="term" value="P:negative regulation of DNA-templated transcription"/>
    <property type="evidence" value="ECO:0007669"/>
    <property type="project" value="TreeGrafter"/>
</dbReference>
<dbReference type="GO" id="GO:0003700">
    <property type="term" value="F:DNA-binding transcription factor activity"/>
    <property type="evidence" value="ECO:0007669"/>
    <property type="project" value="InterPro"/>
</dbReference>
<sequence>MAERKGNTTSPSNTSVGSSRTTAQKTAIHNQLRQTQDFISAQELHKQLQEQGIRIGLATVYRQLNALAASGHADTLRMGGEQLFRDCAERSPEHHHHLVCEQCGKTVDIEPPEEQWFTQVAQHHGFKVRTHVIEIFGICQECAQ</sequence>
<feature type="binding site" evidence="12">
    <location>
        <position position="114"/>
    </location>
    <ligand>
        <name>Fe cation</name>
        <dbReference type="ChEBI" id="CHEBI:24875"/>
    </ligand>
</feature>
<evidence type="ECO:0000256" key="10">
    <source>
        <dbReference type="ARBA" id="ARBA00023163"/>
    </source>
</evidence>
<dbReference type="SUPFAM" id="SSF46785">
    <property type="entry name" value="Winged helix' DNA-binding domain"/>
    <property type="match status" value="1"/>
</dbReference>
<reference evidence="14" key="2">
    <citation type="submission" date="2020-09" db="EMBL/GenBank/DDBJ databases">
        <authorList>
            <person name="Sun Q."/>
            <person name="Sedlacek I."/>
        </authorList>
    </citation>
    <scope>NUCLEOTIDE SEQUENCE</scope>
    <source>
        <strain evidence="14">CCM 8606</strain>
    </source>
</reference>
<evidence type="ECO:0000256" key="9">
    <source>
        <dbReference type="ARBA" id="ARBA00023125"/>
    </source>
</evidence>
<evidence type="ECO:0000256" key="8">
    <source>
        <dbReference type="ARBA" id="ARBA00023015"/>
    </source>
</evidence>
<feature type="binding site" evidence="11">
    <location>
        <position position="142"/>
    </location>
    <ligand>
        <name>Zn(2+)</name>
        <dbReference type="ChEBI" id="CHEBI:29105"/>
    </ligand>
</feature>
<keyword evidence="9" id="KW-0238">DNA-binding</keyword>
<feature type="region of interest" description="Disordered" evidence="13">
    <location>
        <begin position="1"/>
        <end position="27"/>
    </location>
</feature>
<evidence type="ECO:0000313" key="14">
    <source>
        <dbReference type="EMBL" id="GGI12470.1"/>
    </source>
</evidence>
<feature type="compositionally biased region" description="Polar residues" evidence="13">
    <location>
        <begin position="7"/>
        <end position="27"/>
    </location>
</feature>
<comment type="subcellular location">
    <subcellularLocation>
        <location evidence="1">Cytoplasm</location>
    </subcellularLocation>
</comment>
<feature type="binding site" evidence="11">
    <location>
        <position position="103"/>
    </location>
    <ligand>
        <name>Zn(2+)</name>
        <dbReference type="ChEBI" id="CHEBI:29105"/>
    </ligand>
</feature>
<keyword evidence="5" id="KW-0678">Repressor</keyword>
<keyword evidence="8" id="KW-0805">Transcription regulation</keyword>
<evidence type="ECO:0000256" key="1">
    <source>
        <dbReference type="ARBA" id="ARBA00004496"/>
    </source>
</evidence>
<comment type="cofactor">
    <cofactor evidence="11">
        <name>Zn(2+)</name>
        <dbReference type="ChEBI" id="CHEBI:29105"/>
    </cofactor>
    <text evidence="11">Binds 1 zinc ion per subunit.</text>
</comment>
<keyword evidence="15" id="KW-1185">Reference proteome</keyword>
<keyword evidence="10" id="KW-0804">Transcription</keyword>
<dbReference type="Proteomes" id="UP000619536">
    <property type="component" value="Unassembled WGS sequence"/>
</dbReference>
<dbReference type="GO" id="GO:1900376">
    <property type="term" value="P:regulation of secondary metabolite biosynthetic process"/>
    <property type="evidence" value="ECO:0007669"/>
    <property type="project" value="TreeGrafter"/>
</dbReference>
<dbReference type="PANTHER" id="PTHR33202:SF2">
    <property type="entry name" value="FERRIC UPTAKE REGULATION PROTEIN"/>
    <property type="match status" value="1"/>
</dbReference>